<reference evidence="1 2" key="1">
    <citation type="submission" date="2016-05" db="EMBL/GenBank/DDBJ databases">
        <title>Single-cell genome of chain-forming Candidatus Thiomargarita nelsonii and comparison to other large sulfur-oxidizing bacteria.</title>
        <authorList>
            <person name="Winkel M."/>
            <person name="Salman V."/>
            <person name="Woyke T."/>
            <person name="Schulz-Vogt H."/>
            <person name="Richter M."/>
            <person name="Flood B."/>
            <person name="Bailey J."/>
            <person name="Amann R."/>
            <person name="Mussmann M."/>
        </authorList>
    </citation>
    <scope>NUCLEOTIDE SEQUENCE [LARGE SCALE GENOMIC DNA]</scope>
    <source>
        <strain evidence="1 2">THI036</strain>
    </source>
</reference>
<name>A0A176S191_9GAMM</name>
<dbReference type="AlphaFoldDB" id="A0A176S191"/>
<comment type="caution">
    <text evidence="1">The sequence shown here is derived from an EMBL/GenBank/DDBJ whole genome shotgun (WGS) entry which is preliminary data.</text>
</comment>
<gene>
    <name evidence="1" type="ORF">THIOM_002472</name>
</gene>
<evidence type="ECO:0000313" key="1">
    <source>
        <dbReference type="EMBL" id="OAD21755.1"/>
    </source>
</evidence>
<sequence length="67" mass="7719">MAWLPARVTVTVTCPLFPAKLYVVDENRTLAVEQEVCVYFQFELSLLSHLISSGSEVVRWLVFKFKI</sequence>
<proteinExistence type="predicted"/>
<dbReference type="EMBL" id="LUTY01001414">
    <property type="protein sequence ID" value="OAD21755.1"/>
    <property type="molecule type" value="Genomic_DNA"/>
</dbReference>
<organism evidence="1 2">
    <name type="scientific">Candidatus Thiomargarita nelsonii</name>
    <dbReference type="NCBI Taxonomy" id="1003181"/>
    <lineage>
        <taxon>Bacteria</taxon>
        <taxon>Pseudomonadati</taxon>
        <taxon>Pseudomonadota</taxon>
        <taxon>Gammaproteobacteria</taxon>
        <taxon>Thiotrichales</taxon>
        <taxon>Thiotrichaceae</taxon>
        <taxon>Thiomargarita</taxon>
    </lineage>
</organism>
<evidence type="ECO:0000313" key="2">
    <source>
        <dbReference type="Proteomes" id="UP000076962"/>
    </source>
</evidence>
<protein>
    <submittedName>
        <fullName evidence="1">Uncharacterized protein</fullName>
    </submittedName>
</protein>
<dbReference type="Proteomes" id="UP000076962">
    <property type="component" value="Unassembled WGS sequence"/>
</dbReference>
<keyword evidence="2" id="KW-1185">Reference proteome</keyword>
<accession>A0A176S191</accession>